<dbReference type="EMBL" id="MNPL01025629">
    <property type="protein sequence ID" value="OQR68216.1"/>
    <property type="molecule type" value="Genomic_DNA"/>
</dbReference>
<keyword evidence="5" id="KW-0256">Endoplasmic reticulum</keyword>
<evidence type="ECO:0000256" key="8">
    <source>
        <dbReference type="ARBA" id="ARBA00042574"/>
    </source>
</evidence>
<protein>
    <recommendedName>
        <fullName evidence="7">EGF domain-specific O-linked N-acetylglucosamine transferase</fullName>
        <ecNumber evidence="1">2.4.1.255</ecNumber>
    </recommendedName>
    <alternativeName>
        <fullName evidence="8">Extracellular O-linked N-acetylglucosamine transferase</fullName>
    </alternativeName>
</protein>
<evidence type="ECO:0000256" key="6">
    <source>
        <dbReference type="ARBA" id="ARBA00023180"/>
    </source>
</evidence>
<feature type="domain" description="Glycosyltransferase 61 catalytic" evidence="11">
    <location>
        <begin position="351"/>
        <end position="441"/>
    </location>
</feature>
<evidence type="ECO:0000256" key="4">
    <source>
        <dbReference type="ARBA" id="ARBA00022729"/>
    </source>
</evidence>
<evidence type="ECO:0000256" key="1">
    <source>
        <dbReference type="ARBA" id="ARBA00011970"/>
    </source>
</evidence>
<dbReference type="InterPro" id="IPR007657">
    <property type="entry name" value="Glycosyltransferase_61"/>
</dbReference>
<dbReference type="Pfam" id="PF04577">
    <property type="entry name" value="Glyco_transf_61"/>
    <property type="match status" value="1"/>
</dbReference>
<dbReference type="EC" id="2.4.1.255" evidence="1"/>
<dbReference type="InParanoid" id="A0A1V9X485"/>
<dbReference type="GO" id="GO:0097363">
    <property type="term" value="F:protein O-acetylglucosaminyltransferase activity"/>
    <property type="evidence" value="ECO:0007669"/>
    <property type="project" value="UniProtKB-EC"/>
</dbReference>
<evidence type="ECO:0000256" key="7">
    <source>
        <dbReference type="ARBA" id="ARBA00040944"/>
    </source>
</evidence>
<keyword evidence="3 12" id="KW-0808">Transferase</keyword>
<sequence>MSRNEGIVSSTIDSRISLLSLRLVLLFVNYVVKTGGSLHELDVPAKHLPLWATLNESLLGECQRDAICRPRLEENRCWGYEDRNCVSERRYHQAICDGPDYGWTRGGNRADQEREFFDTADFGYVAKRLQEMSLVCRGTKLGDSVLECVDHARLCRAQNIFMDFSKLKDLKPPFKYRNDILGPGLIGGYCRLKVDRLKSLGAHKSPLQSWFPEIEHFSVLPQRLSMDECGVIVEEPTMLVKLDAPVNMYHHFCDFVNLYASLHFNGTAFRNINVIVWDGYQYRSNFEAMWRTITDRPLRYIGEFKDKGKVCFRNVLLPFLPRMIFGLYYNMPLIPGCHGSGLIKAFREHTLHRLNIPVDQTPDELRVTFLSRSTNSRRVLNEDDLVEALRTIKGVRATKIDFNFKMDFLEQINISANTDLLIGLHGAGLTHTLFLPDWAAVFELYNCGDASCYFDLARLAGRKYFTWEQRDKLKAIAVERPGHAALEKFSNYQFDKEEFLRIVRKALAHVTAQINLRTTPANGHVGHDEM</sequence>
<dbReference type="AlphaFoldDB" id="A0A1V9X485"/>
<dbReference type="PANTHER" id="PTHR20961:SF148">
    <property type="entry name" value="EGF DOMAIN-SPECIFIC O-LINKED N-ACETYLGLUCOSAMINE TRANSFERASE"/>
    <property type="match status" value="1"/>
</dbReference>
<accession>A0A1V9X485</accession>
<evidence type="ECO:0000259" key="11">
    <source>
        <dbReference type="Pfam" id="PF04577"/>
    </source>
</evidence>
<evidence type="ECO:0000256" key="9">
    <source>
        <dbReference type="ARBA" id="ARBA00048317"/>
    </source>
</evidence>
<keyword evidence="2" id="KW-0328">Glycosyltransferase</keyword>
<dbReference type="OrthoDB" id="529273at2759"/>
<dbReference type="Proteomes" id="UP000192247">
    <property type="component" value="Unassembled WGS sequence"/>
</dbReference>
<evidence type="ECO:0000256" key="5">
    <source>
        <dbReference type="ARBA" id="ARBA00022824"/>
    </source>
</evidence>
<comment type="catalytic activity">
    <reaction evidence="10">
        <text>L-threonyl-[protein] + UDP-N-acetyl-alpha-D-glucosamine = 3-O-(N-acetyl-beta-D-glucosaminyl)-L-threonyl-[protein] + UDP + H(+)</text>
        <dbReference type="Rhea" id="RHEA:48908"/>
        <dbReference type="Rhea" id="RHEA-COMP:11060"/>
        <dbReference type="Rhea" id="RHEA-COMP:12252"/>
        <dbReference type="ChEBI" id="CHEBI:15378"/>
        <dbReference type="ChEBI" id="CHEBI:30013"/>
        <dbReference type="ChEBI" id="CHEBI:57705"/>
        <dbReference type="ChEBI" id="CHEBI:58223"/>
        <dbReference type="ChEBI" id="CHEBI:90840"/>
        <dbReference type="EC" id="2.4.1.255"/>
    </reaction>
</comment>
<gene>
    <name evidence="12" type="ORF">BIW11_13051</name>
</gene>
<dbReference type="InterPro" id="IPR049625">
    <property type="entry name" value="Glyco_transf_61_cat"/>
</dbReference>
<keyword evidence="6" id="KW-0325">Glycoprotein</keyword>
<proteinExistence type="predicted"/>
<comment type="catalytic activity">
    <reaction evidence="9">
        <text>L-seryl-[protein] + UDP-N-acetyl-alpha-D-glucosamine = 3-O-(N-acetyl-beta-D-glucosaminyl)-L-seryl-[protein] + UDP + H(+)</text>
        <dbReference type="Rhea" id="RHEA:48904"/>
        <dbReference type="Rhea" id="RHEA-COMP:9863"/>
        <dbReference type="Rhea" id="RHEA-COMP:12251"/>
        <dbReference type="ChEBI" id="CHEBI:15378"/>
        <dbReference type="ChEBI" id="CHEBI:29999"/>
        <dbReference type="ChEBI" id="CHEBI:57705"/>
        <dbReference type="ChEBI" id="CHEBI:58223"/>
        <dbReference type="ChEBI" id="CHEBI:90838"/>
        <dbReference type="EC" id="2.4.1.255"/>
    </reaction>
</comment>
<evidence type="ECO:0000256" key="2">
    <source>
        <dbReference type="ARBA" id="ARBA00022676"/>
    </source>
</evidence>
<reference evidence="12 13" key="1">
    <citation type="journal article" date="2017" name="Gigascience">
        <title>Draft genome of the honey bee ectoparasitic mite, Tropilaelaps mercedesae, is shaped by the parasitic life history.</title>
        <authorList>
            <person name="Dong X."/>
            <person name="Armstrong S.D."/>
            <person name="Xia D."/>
            <person name="Makepeace B.L."/>
            <person name="Darby A.C."/>
            <person name="Kadowaki T."/>
        </authorList>
    </citation>
    <scope>NUCLEOTIDE SEQUENCE [LARGE SCALE GENOMIC DNA]</scope>
    <source>
        <strain evidence="12">Wuxi-XJTLU</strain>
    </source>
</reference>
<evidence type="ECO:0000256" key="3">
    <source>
        <dbReference type="ARBA" id="ARBA00022679"/>
    </source>
</evidence>
<dbReference type="GO" id="GO:0005788">
    <property type="term" value="C:endoplasmic reticulum lumen"/>
    <property type="evidence" value="ECO:0007669"/>
    <property type="project" value="TreeGrafter"/>
</dbReference>
<evidence type="ECO:0000256" key="10">
    <source>
        <dbReference type="ARBA" id="ARBA00049432"/>
    </source>
</evidence>
<comment type="caution">
    <text evidence="12">The sequence shown here is derived from an EMBL/GenBank/DDBJ whole genome shotgun (WGS) entry which is preliminary data.</text>
</comment>
<keyword evidence="4" id="KW-0732">Signal</keyword>
<dbReference type="STRING" id="418985.A0A1V9X485"/>
<name>A0A1V9X485_9ACAR</name>
<organism evidence="12 13">
    <name type="scientific">Tropilaelaps mercedesae</name>
    <dbReference type="NCBI Taxonomy" id="418985"/>
    <lineage>
        <taxon>Eukaryota</taxon>
        <taxon>Metazoa</taxon>
        <taxon>Ecdysozoa</taxon>
        <taxon>Arthropoda</taxon>
        <taxon>Chelicerata</taxon>
        <taxon>Arachnida</taxon>
        <taxon>Acari</taxon>
        <taxon>Parasitiformes</taxon>
        <taxon>Mesostigmata</taxon>
        <taxon>Gamasina</taxon>
        <taxon>Dermanyssoidea</taxon>
        <taxon>Laelapidae</taxon>
        <taxon>Tropilaelaps</taxon>
    </lineage>
</organism>
<keyword evidence="13" id="KW-1185">Reference proteome</keyword>
<evidence type="ECO:0000313" key="12">
    <source>
        <dbReference type="EMBL" id="OQR68216.1"/>
    </source>
</evidence>
<dbReference type="PANTHER" id="PTHR20961">
    <property type="entry name" value="GLYCOSYLTRANSFERASE"/>
    <property type="match status" value="1"/>
</dbReference>
<evidence type="ECO:0000313" key="13">
    <source>
        <dbReference type="Proteomes" id="UP000192247"/>
    </source>
</evidence>
<dbReference type="FunCoup" id="A0A1V9X485">
    <property type="interactions" value="230"/>
</dbReference>